<evidence type="ECO:0000313" key="3">
    <source>
        <dbReference type="Proteomes" id="UP001516023"/>
    </source>
</evidence>
<organism evidence="2 3">
    <name type="scientific">Cyclotella cryptica</name>
    <dbReference type="NCBI Taxonomy" id="29204"/>
    <lineage>
        <taxon>Eukaryota</taxon>
        <taxon>Sar</taxon>
        <taxon>Stramenopiles</taxon>
        <taxon>Ochrophyta</taxon>
        <taxon>Bacillariophyta</taxon>
        <taxon>Coscinodiscophyceae</taxon>
        <taxon>Thalassiosirophycidae</taxon>
        <taxon>Stephanodiscales</taxon>
        <taxon>Stephanodiscaceae</taxon>
        <taxon>Cyclotella</taxon>
    </lineage>
</organism>
<protein>
    <recommendedName>
        <fullName evidence="4">Phytase-like domain-containing protein</fullName>
    </recommendedName>
</protein>
<evidence type="ECO:0000256" key="1">
    <source>
        <dbReference type="SAM" id="MobiDB-lite"/>
    </source>
</evidence>
<dbReference type="EMBL" id="JABMIG020000006">
    <property type="protein sequence ID" value="KAL3804696.1"/>
    <property type="molecule type" value="Genomic_DNA"/>
</dbReference>
<feature type="region of interest" description="Disordered" evidence="1">
    <location>
        <begin position="614"/>
        <end position="642"/>
    </location>
</feature>
<dbReference type="AlphaFoldDB" id="A0ABD3QYQ1"/>
<comment type="caution">
    <text evidence="2">The sequence shown here is derived from an EMBL/GenBank/DDBJ whole genome shotgun (WGS) entry which is preliminary data.</text>
</comment>
<sequence>MRTSNQSDTEHRFPFYTLLSKLNCIENKTHPPMKIPVLALIGALIRSPSAWANEEHQLEGMETSHHMRGVRNGYEVEPLDNIHINNERTQHRGTKGVVSRLAKSSKSTKSTSFPKCVNDNYVSTWLTVVNNNNSIPDTEVYGGKYFGSYNAPSVNSFGLVVFRARSVGGGNEGGGGGEAEISGRRRLAETGHGPSTGVFVRDMSEDGMAAGSNIIRQAGRRTTVPQPNNLDTLFVEFPSFPRISTTNNYIATRGNHGPVWEYEIVGRRLRQLQDEEVSTTRVGNTGIYVNLSPLTADINGDATTLFTACSKLGAVGFDSTYNVDFTQMYQVPGLTNTDGSELRGVVFDVFPGAPSTDDYGNVATKGNYPKGNVSQTGVFYRNAAHVEGSSIVKLNEGLGTLYVVANSETNIPAPKSKTSTKTCDGYTFGSTAPPSIANGKMVFLGLDNEDNPQCGGIYLANMDSKNYPKLTPLVDLETKVPGQDDALFSKLGDVLSFDGSAVSFWGSWGDEVKEVTLCCPTSGNKDLRDYCSHLGDYDPTTGLQTGDPNTITDQTIDDCPPLDDGFSRYQVKTVPVNQGFFVYDRNQIKTVVTIEADKYNDLLYWVYSGKPPAMGPSARSRPLRRNLDEDEDSEAAEPPRWRSGAFAALSSKDDVMFKQTNDGVTGIWHWDGKAATPIVKVGDHCSTVDNSTDAAMIIDSVSIERDSYRASQLAIAAACSVDAIDEEDEEDSDWGGIYLRKFCPPQ</sequence>
<proteinExistence type="predicted"/>
<accession>A0ABD3QYQ1</accession>
<name>A0ABD3QYQ1_9STRA</name>
<keyword evidence="3" id="KW-1185">Reference proteome</keyword>
<reference evidence="2 3" key="1">
    <citation type="journal article" date="2020" name="G3 (Bethesda)">
        <title>Improved Reference Genome for Cyclotella cryptica CCMP332, a Model for Cell Wall Morphogenesis, Salinity Adaptation, and Lipid Production in Diatoms (Bacillariophyta).</title>
        <authorList>
            <person name="Roberts W.R."/>
            <person name="Downey K.M."/>
            <person name="Ruck E.C."/>
            <person name="Traller J.C."/>
            <person name="Alverson A.J."/>
        </authorList>
    </citation>
    <scope>NUCLEOTIDE SEQUENCE [LARGE SCALE GENOMIC DNA]</scope>
    <source>
        <strain evidence="2 3">CCMP332</strain>
    </source>
</reference>
<gene>
    <name evidence="2" type="ORF">HJC23_008511</name>
</gene>
<evidence type="ECO:0008006" key="4">
    <source>
        <dbReference type="Google" id="ProtNLM"/>
    </source>
</evidence>
<evidence type="ECO:0000313" key="2">
    <source>
        <dbReference type="EMBL" id="KAL3804696.1"/>
    </source>
</evidence>
<dbReference type="Proteomes" id="UP001516023">
    <property type="component" value="Unassembled WGS sequence"/>
</dbReference>